<dbReference type="STRING" id="89065.SAMN05216605_12124"/>
<name>A0A1G8QQ27_9PSED</name>
<dbReference type="EMBL" id="FNCO01000021">
    <property type="protein sequence ID" value="SDJ06763.1"/>
    <property type="molecule type" value="Genomic_DNA"/>
</dbReference>
<protein>
    <submittedName>
        <fullName evidence="1">Uncharacterized protein</fullName>
    </submittedName>
</protein>
<evidence type="ECO:0000313" key="2">
    <source>
        <dbReference type="Proteomes" id="UP000182894"/>
    </source>
</evidence>
<dbReference type="AlphaFoldDB" id="A0A1G8QQ27"/>
<dbReference type="RefSeq" id="WP_074758165.1">
    <property type="nucleotide sequence ID" value="NZ_FNCO01000021.1"/>
</dbReference>
<accession>A0A1G8QQ27</accession>
<reference evidence="2" key="1">
    <citation type="submission" date="2016-10" db="EMBL/GenBank/DDBJ databases">
        <authorList>
            <person name="Varghese N."/>
            <person name="Submissions S."/>
        </authorList>
    </citation>
    <scope>NUCLEOTIDE SEQUENCE [LARGE SCALE GENOMIC DNA]</scope>
    <source>
        <strain evidence="2">ATCC 700689</strain>
    </source>
</reference>
<organism evidence="1 2">
    <name type="scientific">Pseudomonas abietaniphila</name>
    <dbReference type="NCBI Taxonomy" id="89065"/>
    <lineage>
        <taxon>Bacteria</taxon>
        <taxon>Pseudomonadati</taxon>
        <taxon>Pseudomonadota</taxon>
        <taxon>Gammaproteobacteria</taxon>
        <taxon>Pseudomonadales</taxon>
        <taxon>Pseudomonadaceae</taxon>
        <taxon>Pseudomonas</taxon>
    </lineage>
</organism>
<evidence type="ECO:0000313" key="1">
    <source>
        <dbReference type="EMBL" id="SDJ06763.1"/>
    </source>
</evidence>
<gene>
    <name evidence="1" type="ORF">SAMN05216605_12124</name>
</gene>
<keyword evidence="2" id="KW-1185">Reference proteome</keyword>
<dbReference type="Proteomes" id="UP000182894">
    <property type="component" value="Unassembled WGS sequence"/>
</dbReference>
<proteinExistence type="predicted"/>
<dbReference type="OrthoDB" id="9182458at2"/>
<sequence length="90" mass="9417">MKSTLTPAAKLGNTISATTVDFTVGRTQHSVDVPAGIQCAYLEGGSGSGRWVVDDLSFLDKASGIYTDAENYGIPVNADNVGDQRAPTVR</sequence>